<protein>
    <submittedName>
        <fullName evidence="1">Uncharacterized protein</fullName>
    </submittedName>
</protein>
<dbReference type="Proteomes" id="UP000267017">
    <property type="component" value="Unassembled WGS sequence"/>
</dbReference>
<proteinExistence type="predicted"/>
<dbReference type="EMBL" id="RRCN01000002">
    <property type="protein sequence ID" value="RRJ54968.1"/>
    <property type="molecule type" value="Genomic_DNA"/>
</dbReference>
<gene>
    <name evidence="1" type="ORF">EHV15_35965</name>
</gene>
<accession>A0A3P3TCX1</accession>
<keyword evidence="2" id="KW-1185">Reference proteome</keyword>
<evidence type="ECO:0000313" key="2">
    <source>
        <dbReference type="Proteomes" id="UP000267017"/>
    </source>
</evidence>
<name>A0A3P3TCX1_9BACL</name>
<reference evidence="1 2" key="1">
    <citation type="submission" date="2018-11" db="EMBL/GenBank/DDBJ databases">
        <title>Genome sequencing of Paenibacillus sp. KCOM 3021 (= ChDC PVNT-B20).</title>
        <authorList>
            <person name="Kook J.-K."/>
            <person name="Park S.-N."/>
            <person name="Lim Y.K."/>
        </authorList>
    </citation>
    <scope>NUCLEOTIDE SEQUENCE [LARGE SCALE GENOMIC DNA]</scope>
    <source>
        <strain evidence="1 2">KCOM 3021</strain>
    </source>
</reference>
<evidence type="ECO:0000313" key="1">
    <source>
        <dbReference type="EMBL" id="RRJ54968.1"/>
    </source>
</evidence>
<sequence length="288" mass="33103">MKTLSSLKAEIERRLEEIKPALRPLVAESLESVNAAIGSSWRLKESNNVRFVFSEGCPYELTAWEAEDEHGNDEKIVYQVEERHNSFGERVLEVFFWISNDMLSLGFPNGKLTTIDKATVRLFERDGRSYTHTQSCDNYLFVDEEGASERDRKIRQIFTCLTPHTWGAVENVFESLPEYSLLFNVSALEAWNKKQAEWYEENDQHEWYDYAKMSVEGRTITFVTPTSDRVIKVDTAEKKLSVYFPRRGSVTAAGLIANNLDNQEAVFTTVTGEEITSEMVSTYIDQED</sequence>
<dbReference type="RefSeq" id="WP_128636061.1">
    <property type="nucleotide sequence ID" value="NZ_RRCN01000002.1"/>
</dbReference>
<dbReference type="AlphaFoldDB" id="A0A3P3TCX1"/>
<organism evidence="1 2">
    <name type="scientific">Paenibacillus oralis</name>
    <dbReference type="NCBI Taxonomy" id="2490856"/>
    <lineage>
        <taxon>Bacteria</taxon>
        <taxon>Bacillati</taxon>
        <taxon>Bacillota</taxon>
        <taxon>Bacilli</taxon>
        <taxon>Bacillales</taxon>
        <taxon>Paenibacillaceae</taxon>
        <taxon>Paenibacillus</taxon>
    </lineage>
</organism>
<comment type="caution">
    <text evidence="1">The sequence shown here is derived from an EMBL/GenBank/DDBJ whole genome shotgun (WGS) entry which is preliminary data.</text>
</comment>